<feature type="transmembrane region" description="Helical" evidence="1">
    <location>
        <begin position="12"/>
        <end position="32"/>
    </location>
</feature>
<reference evidence="2 3" key="1">
    <citation type="submission" date="2023-03" db="EMBL/GenBank/DDBJ databases">
        <title>Paludisphaera mucosa sp. nov. a novel planctomycete from northern fen.</title>
        <authorList>
            <person name="Ivanova A."/>
        </authorList>
    </citation>
    <scope>NUCLEOTIDE SEQUENCE [LARGE SCALE GENOMIC DNA]</scope>
    <source>
        <strain evidence="2 3">Pla2</strain>
    </source>
</reference>
<sequence>MVVPSNAGRTIPAWFMMAFWFLMVAVTAWAAIKELATDDPWLAATALPVLLTWYQLRGEFFPRRSVEGPA</sequence>
<organism evidence="2 3">
    <name type="scientific">Paludisphaera mucosa</name>
    <dbReference type="NCBI Taxonomy" id="3030827"/>
    <lineage>
        <taxon>Bacteria</taxon>
        <taxon>Pseudomonadati</taxon>
        <taxon>Planctomycetota</taxon>
        <taxon>Planctomycetia</taxon>
        <taxon>Isosphaerales</taxon>
        <taxon>Isosphaeraceae</taxon>
        <taxon>Paludisphaera</taxon>
    </lineage>
</organism>
<evidence type="ECO:0000256" key="1">
    <source>
        <dbReference type="SAM" id="Phobius"/>
    </source>
</evidence>
<comment type="caution">
    <text evidence="2">The sequence shown here is derived from an EMBL/GenBank/DDBJ whole genome shotgun (WGS) entry which is preliminary data.</text>
</comment>
<keyword evidence="3" id="KW-1185">Reference proteome</keyword>
<gene>
    <name evidence="2" type="ORF">PZE19_30350</name>
</gene>
<keyword evidence="1" id="KW-0812">Transmembrane</keyword>
<name>A0ABT6FKI7_9BACT</name>
<dbReference type="EMBL" id="JARRAG010000003">
    <property type="protein sequence ID" value="MDG3008088.1"/>
    <property type="molecule type" value="Genomic_DNA"/>
</dbReference>
<dbReference type="Proteomes" id="UP001216907">
    <property type="component" value="Unassembled WGS sequence"/>
</dbReference>
<keyword evidence="1" id="KW-0472">Membrane</keyword>
<protein>
    <submittedName>
        <fullName evidence="2">Uncharacterized protein</fullName>
    </submittedName>
</protein>
<dbReference type="RefSeq" id="WP_277864416.1">
    <property type="nucleotide sequence ID" value="NZ_JARRAG010000003.1"/>
</dbReference>
<evidence type="ECO:0000313" key="2">
    <source>
        <dbReference type="EMBL" id="MDG3008088.1"/>
    </source>
</evidence>
<accession>A0ABT6FKI7</accession>
<evidence type="ECO:0000313" key="3">
    <source>
        <dbReference type="Proteomes" id="UP001216907"/>
    </source>
</evidence>
<keyword evidence="1" id="KW-1133">Transmembrane helix</keyword>
<proteinExistence type="predicted"/>